<dbReference type="EMBL" id="JARVKM010000014">
    <property type="protein sequence ID" value="KAK9778837.1"/>
    <property type="molecule type" value="Genomic_DNA"/>
</dbReference>
<organism evidence="2 3">
    <name type="scientific">Seiridium cardinale</name>
    <dbReference type="NCBI Taxonomy" id="138064"/>
    <lineage>
        <taxon>Eukaryota</taxon>
        <taxon>Fungi</taxon>
        <taxon>Dikarya</taxon>
        <taxon>Ascomycota</taxon>
        <taxon>Pezizomycotina</taxon>
        <taxon>Sordariomycetes</taxon>
        <taxon>Xylariomycetidae</taxon>
        <taxon>Amphisphaeriales</taxon>
        <taxon>Sporocadaceae</taxon>
        <taxon>Seiridium</taxon>
    </lineage>
</organism>
<evidence type="ECO:0000256" key="1">
    <source>
        <dbReference type="SAM" id="MobiDB-lite"/>
    </source>
</evidence>
<name>A0ABR2XYL7_9PEZI</name>
<feature type="region of interest" description="Disordered" evidence="1">
    <location>
        <begin position="64"/>
        <end position="97"/>
    </location>
</feature>
<evidence type="ECO:0000313" key="3">
    <source>
        <dbReference type="Proteomes" id="UP001465668"/>
    </source>
</evidence>
<dbReference type="Proteomes" id="UP001465668">
    <property type="component" value="Unassembled WGS sequence"/>
</dbReference>
<feature type="region of interest" description="Disordered" evidence="1">
    <location>
        <begin position="1"/>
        <end position="43"/>
    </location>
</feature>
<keyword evidence="3" id="KW-1185">Reference proteome</keyword>
<accession>A0ABR2XYL7</accession>
<proteinExistence type="predicted"/>
<sequence>MSKDSTRTQVTIGPGSSRIDLPSLRRHTDQTDDSKTGGADSWPFPYHTKFELVAQTHQLRAVVSEGNSKAKKKNKMAVSPRAGGGSPEEPIANAVEA</sequence>
<gene>
    <name evidence="2" type="ORF">SCAR479_04461</name>
</gene>
<feature type="compositionally biased region" description="Basic and acidic residues" evidence="1">
    <location>
        <begin position="26"/>
        <end position="35"/>
    </location>
</feature>
<evidence type="ECO:0000313" key="2">
    <source>
        <dbReference type="EMBL" id="KAK9778837.1"/>
    </source>
</evidence>
<protein>
    <submittedName>
        <fullName evidence="2">Uncharacterized protein</fullName>
    </submittedName>
</protein>
<comment type="caution">
    <text evidence="2">The sequence shown here is derived from an EMBL/GenBank/DDBJ whole genome shotgun (WGS) entry which is preliminary data.</text>
</comment>
<reference evidence="2 3" key="1">
    <citation type="submission" date="2024-02" db="EMBL/GenBank/DDBJ databases">
        <title>First draft genome assembly of two strains of Seiridium cardinale.</title>
        <authorList>
            <person name="Emiliani G."/>
            <person name="Scali E."/>
        </authorList>
    </citation>
    <scope>NUCLEOTIDE SEQUENCE [LARGE SCALE GENOMIC DNA]</scope>
    <source>
        <strain evidence="2 3">BM-138-000479</strain>
    </source>
</reference>